<dbReference type="AlphaFoldDB" id="A0A133KKA0"/>
<evidence type="ECO:0000256" key="1">
    <source>
        <dbReference type="SAM" id="MobiDB-lite"/>
    </source>
</evidence>
<dbReference type="EMBL" id="LRPO01000055">
    <property type="protein sequence ID" value="KWZ80043.1"/>
    <property type="molecule type" value="Genomic_DNA"/>
</dbReference>
<dbReference type="Proteomes" id="UP000070092">
    <property type="component" value="Unassembled WGS sequence"/>
</dbReference>
<feature type="compositionally biased region" description="Acidic residues" evidence="1">
    <location>
        <begin position="7"/>
        <end position="25"/>
    </location>
</feature>
<evidence type="ECO:0000313" key="3">
    <source>
        <dbReference type="Proteomes" id="UP000070092"/>
    </source>
</evidence>
<protein>
    <submittedName>
        <fullName evidence="2">Uncharacterized protein</fullName>
    </submittedName>
</protein>
<accession>A0A133KKA0</accession>
<comment type="caution">
    <text evidence="2">The sequence shown here is derived from an EMBL/GenBank/DDBJ whole genome shotgun (WGS) entry which is preliminary data.</text>
</comment>
<gene>
    <name evidence="2" type="ORF">HMPREF3196_02035</name>
</gene>
<name>A0A133KKA0_BIFBI</name>
<proteinExistence type="predicted"/>
<reference evidence="2 3" key="1">
    <citation type="submission" date="2016-01" db="EMBL/GenBank/DDBJ databases">
        <authorList>
            <person name="Oliw E.H."/>
        </authorList>
    </citation>
    <scope>NUCLEOTIDE SEQUENCE [LARGE SCALE GENOMIC DNA]</scope>
    <source>
        <strain evidence="2 3">MJR8628B</strain>
    </source>
</reference>
<organism evidence="2 3">
    <name type="scientific">Bifidobacterium bifidum</name>
    <dbReference type="NCBI Taxonomy" id="1681"/>
    <lineage>
        <taxon>Bacteria</taxon>
        <taxon>Bacillati</taxon>
        <taxon>Actinomycetota</taxon>
        <taxon>Actinomycetes</taxon>
        <taxon>Bifidobacteriales</taxon>
        <taxon>Bifidobacteriaceae</taxon>
        <taxon>Bifidobacterium</taxon>
    </lineage>
</organism>
<feature type="region of interest" description="Disordered" evidence="1">
    <location>
        <begin position="1"/>
        <end position="38"/>
    </location>
</feature>
<evidence type="ECO:0000313" key="2">
    <source>
        <dbReference type="EMBL" id="KWZ80043.1"/>
    </source>
</evidence>
<sequence>MFFSALESEDCEESSPDFFDDEPESPEPHAASVTHRPTVHTAASTRLNVDVCVNLRMVTTLAENPDFSLETSFSPGLYALHCRMGEL</sequence>